<organism evidence="1 2">
    <name type="scientific">Mycena rosella</name>
    <name type="common">Pink bonnet</name>
    <name type="synonym">Agaricus rosellus</name>
    <dbReference type="NCBI Taxonomy" id="1033263"/>
    <lineage>
        <taxon>Eukaryota</taxon>
        <taxon>Fungi</taxon>
        <taxon>Dikarya</taxon>
        <taxon>Basidiomycota</taxon>
        <taxon>Agaricomycotina</taxon>
        <taxon>Agaricomycetes</taxon>
        <taxon>Agaricomycetidae</taxon>
        <taxon>Agaricales</taxon>
        <taxon>Marasmiineae</taxon>
        <taxon>Mycenaceae</taxon>
        <taxon>Mycena</taxon>
    </lineage>
</organism>
<gene>
    <name evidence="1" type="ORF">B0H17DRAFT_949137</name>
</gene>
<keyword evidence="2" id="KW-1185">Reference proteome</keyword>
<evidence type="ECO:0000313" key="2">
    <source>
        <dbReference type="Proteomes" id="UP001221757"/>
    </source>
</evidence>
<protein>
    <submittedName>
        <fullName evidence="1">Uncharacterized protein</fullName>
    </submittedName>
</protein>
<sequence length="75" mass="8373">MAPRYCWMDHQGHRIITHIVKKEIPEWKQGPYTAQQSVVHVLNGEDILCFMATGGGNSAMFAVPIIVLREPAPVS</sequence>
<reference evidence="1" key="1">
    <citation type="submission" date="2023-03" db="EMBL/GenBank/DDBJ databases">
        <title>Massive genome expansion in bonnet fungi (Mycena s.s.) driven by repeated elements and novel gene families across ecological guilds.</title>
        <authorList>
            <consortium name="Lawrence Berkeley National Laboratory"/>
            <person name="Harder C.B."/>
            <person name="Miyauchi S."/>
            <person name="Viragh M."/>
            <person name="Kuo A."/>
            <person name="Thoen E."/>
            <person name="Andreopoulos B."/>
            <person name="Lu D."/>
            <person name="Skrede I."/>
            <person name="Drula E."/>
            <person name="Henrissat B."/>
            <person name="Morin E."/>
            <person name="Kohler A."/>
            <person name="Barry K."/>
            <person name="LaButti K."/>
            <person name="Morin E."/>
            <person name="Salamov A."/>
            <person name="Lipzen A."/>
            <person name="Mereny Z."/>
            <person name="Hegedus B."/>
            <person name="Baldrian P."/>
            <person name="Stursova M."/>
            <person name="Weitz H."/>
            <person name="Taylor A."/>
            <person name="Grigoriev I.V."/>
            <person name="Nagy L.G."/>
            <person name="Martin F."/>
            <person name="Kauserud H."/>
        </authorList>
    </citation>
    <scope>NUCLEOTIDE SEQUENCE</scope>
    <source>
        <strain evidence="1">CBHHK067</strain>
    </source>
</reference>
<dbReference type="EMBL" id="JARKIE010000185">
    <property type="protein sequence ID" value="KAJ7669713.1"/>
    <property type="molecule type" value="Genomic_DNA"/>
</dbReference>
<proteinExistence type="predicted"/>
<comment type="caution">
    <text evidence="1">The sequence shown here is derived from an EMBL/GenBank/DDBJ whole genome shotgun (WGS) entry which is preliminary data.</text>
</comment>
<dbReference type="Proteomes" id="UP001221757">
    <property type="component" value="Unassembled WGS sequence"/>
</dbReference>
<evidence type="ECO:0000313" key="1">
    <source>
        <dbReference type="EMBL" id="KAJ7669713.1"/>
    </source>
</evidence>
<dbReference type="InterPro" id="IPR027417">
    <property type="entry name" value="P-loop_NTPase"/>
</dbReference>
<accession>A0AAD7CYL6</accession>
<dbReference type="Gene3D" id="3.40.50.300">
    <property type="entry name" value="P-loop containing nucleotide triphosphate hydrolases"/>
    <property type="match status" value="1"/>
</dbReference>
<dbReference type="AlphaFoldDB" id="A0AAD7CYL6"/>
<name>A0AAD7CYL6_MYCRO</name>